<gene>
    <name evidence="4" type="ORF">Nepgr_009826</name>
</gene>
<name>A0AAD3SC39_NEPGR</name>
<comment type="function">
    <text evidence="1">Specifically recognizes and binds N6-methyladenosine (m6A)-containing RNAs, and regulates mRNA stability. M6A is a modification present at internal sites of mRNAs and some non-coding RNAs and plays a role in mRNA stability and processing.</text>
</comment>
<dbReference type="PROSITE" id="PS50882">
    <property type="entry name" value="YTH"/>
    <property type="match status" value="1"/>
</dbReference>
<evidence type="ECO:0000256" key="2">
    <source>
        <dbReference type="SAM" id="Phobius"/>
    </source>
</evidence>
<evidence type="ECO:0000313" key="5">
    <source>
        <dbReference type="Proteomes" id="UP001279734"/>
    </source>
</evidence>
<sequence length="172" mass="19111">MVKEKSVMDSSSPFLTRKISASTSRFSLNPYNLPDFPSNHDNVEFFVIKSFSENNVPRSLKYGVWASTPHGNRKLIGILLDYSLGFLGVTIPVPFVLRFGFRPSWTVPRFGHQINHRSAVSMVSSGSVCCPAFDGWCSRPGFTSYHFIELLLEVNSSAQFCGVAQNGGIYGF</sequence>
<dbReference type="GO" id="GO:0003729">
    <property type="term" value="F:mRNA binding"/>
    <property type="evidence" value="ECO:0007669"/>
    <property type="project" value="UniProtKB-UniRule"/>
</dbReference>
<comment type="similarity">
    <text evidence="1">Belongs to the YTHDF family.</text>
</comment>
<dbReference type="Gene3D" id="3.10.590.10">
    <property type="entry name" value="ph1033 like domains"/>
    <property type="match status" value="1"/>
</dbReference>
<dbReference type="AlphaFoldDB" id="A0AAD3SC39"/>
<dbReference type="Pfam" id="PF04146">
    <property type="entry name" value="YTH"/>
    <property type="match status" value="1"/>
</dbReference>
<feature type="transmembrane region" description="Helical" evidence="2">
    <location>
        <begin position="75"/>
        <end position="97"/>
    </location>
</feature>
<keyword evidence="2" id="KW-1133">Transmembrane helix</keyword>
<dbReference type="PANTHER" id="PTHR12357">
    <property type="entry name" value="YTH YT521-B HOMOLOGY DOMAIN-CONTAINING"/>
    <property type="match status" value="1"/>
</dbReference>
<keyword evidence="1" id="KW-0694">RNA-binding</keyword>
<evidence type="ECO:0000256" key="1">
    <source>
        <dbReference type="RuleBase" id="RU369095"/>
    </source>
</evidence>
<protein>
    <recommendedName>
        <fullName evidence="1">YTH domain-containing family protein</fullName>
    </recommendedName>
</protein>
<dbReference type="PANTHER" id="PTHR12357:SF77">
    <property type="entry name" value="YTH DOMAIN-CONTAINING FAMILY PROTEIN"/>
    <property type="match status" value="1"/>
</dbReference>
<evidence type="ECO:0000313" key="4">
    <source>
        <dbReference type="EMBL" id="GMH07986.1"/>
    </source>
</evidence>
<reference evidence="4" key="1">
    <citation type="submission" date="2023-05" db="EMBL/GenBank/DDBJ databases">
        <title>Nepenthes gracilis genome sequencing.</title>
        <authorList>
            <person name="Fukushima K."/>
        </authorList>
    </citation>
    <scope>NUCLEOTIDE SEQUENCE</scope>
    <source>
        <strain evidence="4">SING2019-196</strain>
    </source>
</reference>
<keyword evidence="2" id="KW-0472">Membrane</keyword>
<dbReference type="GO" id="GO:0005737">
    <property type="term" value="C:cytoplasm"/>
    <property type="evidence" value="ECO:0007669"/>
    <property type="project" value="TreeGrafter"/>
</dbReference>
<dbReference type="GO" id="GO:0061157">
    <property type="term" value="P:mRNA destabilization"/>
    <property type="evidence" value="ECO:0007669"/>
    <property type="project" value="TreeGrafter"/>
</dbReference>
<dbReference type="InterPro" id="IPR007275">
    <property type="entry name" value="YTH_domain"/>
</dbReference>
<comment type="caution">
    <text evidence="4">The sequence shown here is derived from an EMBL/GenBank/DDBJ whole genome shotgun (WGS) entry which is preliminary data.</text>
</comment>
<feature type="domain" description="YTH" evidence="3">
    <location>
        <begin position="43"/>
        <end position="172"/>
    </location>
</feature>
<keyword evidence="5" id="KW-1185">Reference proteome</keyword>
<dbReference type="GO" id="GO:1990247">
    <property type="term" value="F:N6-methyladenosine-containing RNA reader activity"/>
    <property type="evidence" value="ECO:0007669"/>
    <property type="project" value="UniProtKB-UniRule"/>
</dbReference>
<dbReference type="Proteomes" id="UP001279734">
    <property type="component" value="Unassembled WGS sequence"/>
</dbReference>
<organism evidence="4 5">
    <name type="scientific">Nepenthes gracilis</name>
    <name type="common">Slender pitcher plant</name>
    <dbReference type="NCBI Taxonomy" id="150966"/>
    <lineage>
        <taxon>Eukaryota</taxon>
        <taxon>Viridiplantae</taxon>
        <taxon>Streptophyta</taxon>
        <taxon>Embryophyta</taxon>
        <taxon>Tracheophyta</taxon>
        <taxon>Spermatophyta</taxon>
        <taxon>Magnoliopsida</taxon>
        <taxon>eudicotyledons</taxon>
        <taxon>Gunneridae</taxon>
        <taxon>Pentapetalae</taxon>
        <taxon>Caryophyllales</taxon>
        <taxon>Nepenthaceae</taxon>
        <taxon>Nepenthes</taxon>
    </lineage>
</organism>
<dbReference type="InterPro" id="IPR045168">
    <property type="entry name" value="YTH_prot"/>
</dbReference>
<accession>A0AAD3SC39</accession>
<proteinExistence type="inferred from homology"/>
<evidence type="ECO:0000259" key="3">
    <source>
        <dbReference type="PROSITE" id="PS50882"/>
    </source>
</evidence>
<dbReference type="EMBL" id="BSYO01000007">
    <property type="protein sequence ID" value="GMH07986.1"/>
    <property type="molecule type" value="Genomic_DNA"/>
</dbReference>
<keyword evidence="2" id="KW-0812">Transmembrane</keyword>